<sequence>MIKKKFDCVKFKDELFAKAWKKSGAKDFREYVSYANAQARKSPLFKMPAYN</sequence>
<name>A0A388TD35_TERA1</name>
<evidence type="ECO:0000313" key="2">
    <source>
        <dbReference type="Proteomes" id="UP000269352"/>
    </source>
</evidence>
<dbReference type="EMBL" id="BGZN01000019">
    <property type="protein sequence ID" value="GBR73762.1"/>
    <property type="molecule type" value="Genomic_DNA"/>
</dbReference>
<proteinExistence type="predicted"/>
<organism evidence="1 2">
    <name type="scientific">Termititenax aidoneus</name>
    <dbReference type="NCBI Taxonomy" id="2218524"/>
    <lineage>
        <taxon>Bacteria</taxon>
        <taxon>Bacillati</taxon>
        <taxon>Candidatus Margulisiibacteriota</taxon>
        <taxon>Candidatus Termititenacia</taxon>
        <taxon>Candidatus Termititenacales</taxon>
        <taxon>Candidatus Termititenacaceae</taxon>
        <taxon>Candidatus Termititenax</taxon>
    </lineage>
</organism>
<keyword evidence="2" id="KW-1185">Reference proteome</keyword>
<dbReference type="Proteomes" id="UP000269352">
    <property type="component" value="Unassembled WGS sequence"/>
</dbReference>
<protein>
    <submittedName>
        <fullName evidence="1">Uncharacterized protein</fullName>
    </submittedName>
</protein>
<accession>A0A388TD35</accession>
<evidence type="ECO:0000313" key="1">
    <source>
        <dbReference type="EMBL" id="GBR73762.1"/>
    </source>
</evidence>
<reference evidence="1 2" key="1">
    <citation type="journal article" date="2019" name="ISME J.">
        <title>Genome analyses of uncultured TG2/ZB3 bacteria in 'Margulisbacteria' specifically attached to ectosymbiotic spirochetes of protists in the termite gut.</title>
        <authorList>
            <person name="Utami Y.D."/>
            <person name="Kuwahara H."/>
            <person name="Igai K."/>
            <person name="Murakami T."/>
            <person name="Sugaya K."/>
            <person name="Morikawa T."/>
            <person name="Nagura Y."/>
            <person name="Yuki M."/>
            <person name="Deevong P."/>
            <person name="Inoue T."/>
            <person name="Kihara K."/>
            <person name="Lo N."/>
            <person name="Yamada A."/>
            <person name="Ohkuma M."/>
            <person name="Hongoh Y."/>
        </authorList>
    </citation>
    <scope>NUCLEOTIDE SEQUENCE [LARGE SCALE GENOMIC DNA]</scope>
    <source>
        <strain evidence="1">NkOx7-01</strain>
    </source>
</reference>
<dbReference type="AlphaFoldDB" id="A0A388TD35"/>
<gene>
    <name evidence="1" type="ORF">NO1_1065</name>
</gene>
<comment type="caution">
    <text evidence="1">The sequence shown here is derived from an EMBL/GenBank/DDBJ whole genome shotgun (WGS) entry which is preliminary data.</text>
</comment>